<feature type="signal peptide" evidence="2">
    <location>
        <begin position="1"/>
        <end position="27"/>
    </location>
</feature>
<sequence>MKLLLKSAVIAFSAIGIVLSSHTISYAADSSTANIANAPDITSGNSATTDNDTAHNIGITVSVNNNGSVSDYTKNLTDGSYDTTINLVPNATVNVKADENIYGLYIIWSSEVTNYTITYNSQTVKCGENGFLHDYMDIKDGSRDITINVPEGMQISDIYAYSRGNLPDNVQRWEAPLYGMTDILVFSTHADDEILFLGGVLTNYGGEQNLNVQIAYMCDFFLTEPVRQHEELDGLWECGIKNYPVKGTFEDLYSLSLEKAKSQYVYDDIISYSTECIRKFKPLVCVSQDFNGEYGHGGHRIYAAAIQEALEASNNADMYPDSASKYGLWDVPKAYYHLYGDNTITLDVDTPLDKLGSRTSVQVLQDAFKKHVSQISYSFNMLDSGYAITFNGQFDTRSFGLYRTLVGLDTTNNMMENVTPYKEQAATKTDEPIDVEFGIDQEDTADNAANTKPDIKQSAITIIAIIIIGVVIIAQAYRTRNLYKKKYDANKDEFENKQ</sequence>
<dbReference type="InterPro" id="IPR024078">
    <property type="entry name" value="LmbE-like_dom_sf"/>
</dbReference>
<dbReference type="Gene3D" id="3.40.50.10320">
    <property type="entry name" value="LmbE-like"/>
    <property type="match status" value="1"/>
</dbReference>
<dbReference type="SUPFAM" id="SSF102588">
    <property type="entry name" value="LmbE-like"/>
    <property type="match status" value="1"/>
</dbReference>
<keyword evidence="1" id="KW-0472">Membrane</keyword>
<accession>A0ABV1BT92</accession>
<comment type="caution">
    <text evidence="3">The sequence shown here is derived from an EMBL/GenBank/DDBJ whole genome shotgun (WGS) entry which is preliminary data.</text>
</comment>
<dbReference type="EMBL" id="JBBMER010000002">
    <property type="protein sequence ID" value="MEQ2378972.1"/>
    <property type="molecule type" value="Genomic_DNA"/>
</dbReference>
<evidence type="ECO:0000256" key="1">
    <source>
        <dbReference type="SAM" id="Phobius"/>
    </source>
</evidence>
<keyword evidence="2" id="KW-0732">Signal</keyword>
<evidence type="ECO:0000313" key="4">
    <source>
        <dbReference type="Proteomes" id="UP001442364"/>
    </source>
</evidence>
<name>A0ABV1BT92_9FIRM</name>
<keyword evidence="1" id="KW-1133">Transmembrane helix</keyword>
<evidence type="ECO:0000313" key="3">
    <source>
        <dbReference type="EMBL" id="MEQ2378972.1"/>
    </source>
</evidence>
<keyword evidence="4" id="KW-1185">Reference proteome</keyword>
<protein>
    <submittedName>
        <fullName evidence="3">PIG-L family deacetylase</fullName>
    </submittedName>
</protein>
<keyword evidence="1" id="KW-0812">Transmembrane</keyword>
<feature type="chain" id="PRO_5045177955" evidence="2">
    <location>
        <begin position="28"/>
        <end position="498"/>
    </location>
</feature>
<gene>
    <name evidence="3" type="ORF">WMO14_03605</name>
</gene>
<reference evidence="3 4" key="1">
    <citation type="submission" date="2024-03" db="EMBL/GenBank/DDBJ databases">
        <title>Human intestinal bacterial collection.</title>
        <authorList>
            <person name="Pauvert C."/>
            <person name="Hitch T.C.A."/>
            <person name="Clavel T."/>
        </authorList>
    </citation>
    <scope>NUCLEOTIDE SEQUENCE [LARGE SCALE GENOMIC DNA]</scope>
    <source>
        <strain evidence="3 4">CLA-AA-H255</strain>
    </source>
</reference>
<dbReference type="Proteomes" id="UP001442364">
    <property type="component" value="Unassembled WGS sequence"/>
</dbReference>
<organism evidence="3 4">
    <name type="scientific">[Lactobacillus] rogosae</name>
    <dbReference type="NCBI Taxonomy" id="706562"/>
    <lineage>
        <taxon>Bacteria</taxon>
        <taxon>Bacillati</taxon>
        <taxon>Bacillota</taxon>
        <taxon>Clostridia</taxon>
        <taxon>Lachnospirales</taxon>
        <taxon>Lachnospiraceae</taxon>
        <taxon>Lachnospira</taxon>
    </lineage>
</organism>
<feature type="transmembrane region" description="Helical" evidence="1">
    <location>
        <begin position="459"/>
        <end position="477"/>
    </location>
</feature>
<evidence type="ECO:0000256" key="2">
    <source>
        <dbReference type="SAM" id="SignalP"/>
    </source>
</evidence>
<proteinExistence type="predicted"/>
<dbReference type="RefSeq" id="WP_349153291.1">
    <property type="nucleotide sequence ID" value="NZ_DAWDIQ010000002.1"/>
</dbReference>